<evidence type="ECO:0000256" key="1">
    <source>
        <dbReference type="SAM" id="MobiDB-lite"/>
    </source>
</evidence>
<dbReference type="AlphaFoldDB" id="A0A0D1Z8S1"/>
<name>A0A0D1Z8S1_9PEZI</name>
<feature type="region of interest" description="Disordered" evidence="1">
    <location>
        <begin position="212"/>
        <end position="232"/>
    </location>
</feature>
<gene>
    <name evidence="2" type="ORF">PV09_00296</name>
</gene>
<dbReference type="Proteomes" id="UP000053259">
    <property type="component" value="Unassembled WGS sequence"/>
</dbReference>
<dbReference type="VEuPathDB" id="FungiDB:PV09_00296"/>
<evidence type="ECO:0000313" key="3">
    <source>
        <dbReference type="Proteomes" id="UP000053259"/>
    </source>
</evidence>
<proteinExistence type="predicted"/>
<protein>
    <submittedName>
        <fullName evidence="2">Uncharacterized protein</fullName>
    </submittedName>
</protein>
<dbReference type="RefSeq" id="XP_016219271.1">
    <property type="nucleotide sequence ID" value="XM_016353014.1"/>
</dbReference>
<evidence type="ECO:0000313" key="2">
    <source>
        <dbReference type="EMBL" id="KIW09402.1"/>
    </source>
</evidence>
<dbReference type="GeneID" id="27308269"/>
<feature type="region of interest" description="Disordered" evidence="1">
    <location>
        <begin position="1"/>
        <end position="39"/>
    </location>
</feature>
<keyword evidence="3" id="KW-1185">Reference proteome</keyword>
<sequence length="232" mass="27372">MASSRGDDNAMSPNHSNNEVFDETDRQERASRGPDMDDDLTEEQFESVRRMMNKQFKVVRRTVNQALSNFSIPVDHIECIIEEMSISKYTYRRRLRELTGKGGSNREMPLFNRELLLKSNRELKELKSNMKARELLFLRHLTRTLMLRFERWEKECVRRWAMLKIAQFLDAEAVKLFGEDLSGSLFAQCFWPSVDLDDEAELEYLKSRGAWMKDDDTQNDGRETSEDDRKQP</sequence>
<dbReference type="InParanoid" id="A0A0D1Z8S1"/>
<reference evidence="2 3" key="1">
    <citation type="submission" date="2015-01" db="EMBL/GenBank/DDBJ databases">
        <title>The Genome Sequence of Ochroconis gallopava CBS43764.</title>
        <authorList>
            <consortium name="The Broad Institute Genomics Platform"/>
            <person name="Cuomo C."/>
            <person name="de Hoog S."/>
            <person name="Gorbushina A."/>
            <person name="Stielow B."/>
            <person name="Teixiera M."/>
            <person name="Abouelleil A."/>
            <person name="Chapman S.B."/>
            <person name="Priest M."/>
            <person name="Young S.K."/>
            <person name="Wortman J."/>
            <person name="Nusbaum C."/>
            <person name="Birren B."/>
        </authorList>
    </citation>
    <scope>NUCLEOTIDE SEQUENCE [LARGE SCALE GENOMIC DNA]</scope>
    <source>
        <strain evidence="2 3">CBS 43764</strain>
    </source>
</reference>
<organism evidence="2 3">
    <name type="scientific">Verruconis gallopava</name>
    <dbReference type="NCBI Taxonomy" id="253628"/>
    <lineage>
        <taxon>Eukaryota</taxon>
        <taxon>Fungi</taxon>
        <taxon>Dikarya</taxon>
        <taxon>Ascomycota</taxon>
        <taxon>Pezizomycotina</taxon>
        <taxon>Dothideomycetes</taxon>
        <taxon>Pleosporomycetidae</taxon>
        <taxon>Venturiales</taxon>
        <taxon>Sympoventuriaceae</taxon>
        <taxon>Verruconis</taxon>
    </lineage>
</organism>
<dbReference type="EMBL" id="KN847529">
    <property type="protein sequence ID" value="KIW09402.1"/>
    <property type="molecule type" value="Genomic_DNA"/>
</dbReference>
<dbReference type="HOGENOM" id="CLU_1195658_0_0_1"/>
<feature type="compositionally biased region" description="Basic and acidic residues" evidence="1">
    <location>
        <begin position="23"/>
        <end position="35"/>
    </location>
</feature>
<accession>A0A0D1Z8S1</accession>